<evidence type="ECO:0000256" key="6">
    <source>
        <dbReference type="ARBA" id="ARBA00022679"/>
    </source>
</evidence>
<comment type="caution">
    <text evidence="18">The sequence shown here is derived from an EMBL/GenBank/DDBJ whole genome shotgun (WGS) entry which is preliminary data.</text>
</comment>
<comment type="subcellular location">
    <subcellularLocation>
        <location evidence="2">Cell membrane</location>
        <topology evidence="2">Multi-pass membrane protein</topology>
    </subcellularLocation>
</comment>
<evidence type="ECO:0000256" key="9">
    <source>
        <dbReference type="ARBA" id="ARBA00022777"/>
    </source>
</evidence>
<evidence type="ECO:0000256" key="12">
    <source>
        <dbReference type="ARBA" id="ARBA00023012"/>
    </source>
</evidence>
<dbReference type="EMBL" id="JAGBKM010000020">
    <property type="protein sequence ID" value="MBO1531642.1"/>
    <property type="molecule type" value="Genomic_DNA"/>
</dbReference>
<dbReference type="CDD" id="cd06225">
    <property type="entry name" value="HAMP"/>
    <property type="match status" value="1"/>
</dbReference>
<dbReference type="SUPFAM" id="SSF47384">
    <property type="entry name" value="Homodimeric domain of signal transducing histidine kinase"/>
    <property type="match status" value="1"/>
</dbReference>
<dbReference type="Pfam" id="PF00512">
    <property type="entry name" value="HisKA"/>
    <property type="match status" value="1"/>
</dbReference>
<keyword evidence="4" id="KW-1003">Cell membrane</keyword>
<keyword evidence="19" id="KW-1185">Reference proteome</keyword>
<keyword evidence="8" id="KW-0547">Nucleotide-binding</keyword>
<dbReference type="SMART" id="SM00387">
    <property type="entry name" value="HATPase_c"/>
    <property type="match status" value="1"/>
</dbReference>
<keyword evidence="5" id="KW-0597">Phosphoprotein</keyword>
<keyword evidence="11 15" id="KW-1133">Transmembrane helix</keyword>
<evidence type="ECO:0000256" key="2">
    <source>
        <dbReference type="ARBA" id="ARBA00004651"/>
    </source>
</evidence>
<dbReference type="PROSITE" id="PS50885">
    <property type="entry name" value="HAMP"/>
    <property type="match status" value="1"/>
</dbReference>
<keyword evidence="13 15" id="KW-0472">Membrane</keyword>
<evidence type="ECO:0000256" key="3">
    <source>
        <dbReference type="ARBA" id="ARBA00012438"/>
    </source>
</evidence>
<evidence type="ECO:0000313" key="19">
    <source>
        <dbReference type="Proteomes" id="UP000664554"/>
    </source>
</evidence>
<dbReference type="CDD" id="cd00082">
    <property type="entry name" value="HisKA"/>
    <property type="match status" value="1"/>
</dbReference>
<evidence type="ECO:0000256" key="5">
    <source>
        <dbReference type="ARBA" id="ARBA00022553"/>
    </source>
</evidence>
<feature type="domain" description="HAMP" evidence="17">
    <location>
        <begin position="198"/>
        <end position="251"/>
    </location>
</feature>
<dbReference type="InterPro" id="IPR003594">
    <property type="entry name" value="HATPase_dom"/>
</dbReference>
<dbReference type="Gene3D" id="6.10.340.10">
    <property type="match status" value="1"/>
</dbReference>
<dbReference type="PROSITE" id="PS50109">
    <property type="entry name" value="HIS_KIN"/>
    <property type="match status" value="1"/>
</dbReference>
<dbReference type="PANTHER" id="PTHR45528:SF1">
    <property type="entry name" value="SENSOR HISTIDINE KINASE CPXA"/>
    <property type="match status" value="1"/>
</dbReference>
<organism evidence="18 19">
    <name type="scientific">Psychrobacter coccoides</name>
    <dbReference type="NCBI Taxonomy" id="2818440"/>
    <lineage>
        <taxon>Bacteria</taxon>
        <taxon>Pseudomonadati</taxon>
        <taxon>Pseudomonadota</taxon>
        <taxon>Gammaproteobacteria</taxon>
        <taxon>Moraxellales</taxon>
        <taxon>Moraxellaceae</taxon>
        <taxon>Psychrobacter</taxon>
    </lineage>
</organism>
<dbReference type="Gene3D" id="1.10.287.130">
    <property type="match status" value="1"/>
</dbReference>
<dbReference type="InterPro" id="IPR003661">
    <property type="entry name" value="HisK_dim/P_dom"/>
</dbReference>
<dbReference type="PRINTS" id="PR00344">
    <property type="entry name" value="BCTRLSENSOR"/>
</dbReference>
<evidence type="ECO:0000256" key="4">
    <source>
        <dbReference type="ARBA" id="ARBA00022475"/>
    </source>
</evidence>
<evidence type="ECO:0000256" key="1">
    <source>
        <dbReference type="ARBA" id="ARBA00000085"/>
    </source>
</evidence>
<feature type="transmembrane region" description="Helical" evidence="15">
    <location>
        <begin position="178"/>
        <end position="197"/>
    </location>
</feature>
<dbReference type="EC" id="2.7.13.3" evidence="3"/>
<dbReference type="PANTHER" id="PTHR45528">
    <property type="entry name" value="SENSOR HISTIDINE KINASE CPXA"/>
    <property type="match status" value="1"/>
</dbReference>
<evidence type="ECO:0000256" key="10">
    <source>
        <dbReference type="ARBA" id="ARBA00022840"/>
    </source>
</evidence>
<keyword evidence="6" id="KW-0808">Transferase</keyword>
<dbReference type="InterPro" id="IPR036097">
    <property type="entry name" value="HisK_dim/P_sf"/>
</dbReference>
<keyword evidence="7 15" id="KW-0812">Transmembrane</keyword>
<dbReference type="Pfam" id="PF02518">
    <property type="entry name" value="HATPase_c"/>
    <property type="match status" value="1"/>
</dbReference>
<dbReference type="InterPro" id="IPR036890">
    <property type="entry name" value="HATPase_C_sf"/>
</dbReference>
<dbReference type="InterPro" id="IPR004358">
    <property type="entry name" value="Sig_transdc_His_kin-like_C"/>
</dbReference>
<accession>A0ABS3NQE5</accession>
<evidence type="ECO:0000256" key="13">
    <source>
        <dbReference type="ARBA" id="ARBA00023136"/>
    </source>
</evidence>
<feature type="domain" description="Histidine kinase" evidence="16">
    <location>
        <begin position="259"/>
        <end position="528"/>
    </location>
</feature>
<name>A0ABS3NQE5_9GAMM</name>
<evidence type="ECO:0000313" key="18">
    <source>
        <dbReference type="EMBL" id="MBO1531642.1"/>
    </source>
</evidence>
<dbReference type="Gene3D" id="3.30.565.10">
    <property type="entry name" value="Histidine kinase-like ATPase, C-terminal domain"/>
    <property type="match status" value="1"/>
</dbReference>
<dbReference type="GO" id="GO:0016301">
    <property type="term" value="F:kinase activity"/>
    <property type="evidence" value="ECO:0007669"/>
    <property type="project" value="UniProtKB-KW"/>
</dbReference>
<evidence type="ECO:0000256" key="15">
    <source>
        <dbReference type="SAM" id="Phobius"/>
    </source>
</evidence>
<evidence type="ECO:0000259" key="17">
    <source>
        <dbReference type="PROSITE" id="PS50885"/>
    </source>
</evidence>
<dbReference type="Pfam" id="PF00672">
    <property type="entry name" value="HAMP"/>
    <property type="match status" value="1"/>
</dbReference>
<evidence type="ECO:0000259" key="16">
    <source>
        <dbReference type="PROSITE" id="PS50109"/>
    </source>
</evidence>
<feature type="compositionally biased region" description="Polar residues" evidence="14">
    <location>
        <begin position="470"/>
        <end position="483"/>
    </location>
</feature>
<feature type="region of interest" description="Disordered" evidence="14">
    <location>
        <begin position="464"/>
        <end position="483"/>
    </location>
</feature>
<dbReference type="SMART" id="SM00304">
    <property type="entry name" value="HAMP"/>
    <property type="match status" value="1"/>
</dbReference>
<dbReference type="SMART" id="SM00388">
    <property type="entry name" value="HisKA"/>
    <property type="match status" value="1"/>
</dbReference>
<keyword evidence="9 18" id="KW-0418">Kinase</keyword>
<keyword evidence="10" id="KW-0067">ATP-binding</keyword>
<comment type="catalytic activity">
    <reaction evidence="1">
        <text>ATP + protein L-histidine = ADP + protein N-phospho-L-histidine.</text>
        <dbReference type="EC" id="2.7.13.3"/>
    </reaction>
</comment>
<gene>
    <name evidence="18" type="ORF">J3492_10530</name>
</gene>
<feature type="transmembrane region" description="Helical" evidence="15">
    <location>
        <begin position="17"/>
        <end position="39"/>
    </location>
</feature>
<dbReference type="SUPFAM" id="SSF158472">
    <property type="entry name" value="HAMP domain-like"/>
    <property type="match status" value="1"/>
</dbReference>
<protein>
    <recommendedName>
        <fullName evidence="3">histidine kinase</fullName>
        <ecNumber evidence="3">2.7.13.3</ecNumber>
    </recommendedName>
</protein>
<evidence type="ECO:0000256" key="11">
    <source>
        <dbReference type="ARBA" id="ARBA00022989"/>
    </source>
</evidence>
<dbReference type="InterPro" id="IPR003660">
    <property type="entry name" value="HAMP_dom"/>
</dbReference>
<dbReference type="InterPro" id="IPR005467">
    <property type="entry name" value="His_kinase_dom"/>
</dbReference>
<dbReference type="Proteomes" id="UP000664554">
    <property type="component" value="Unassembled WGS sequence"/>
</dbReference>
<sequence length="528" mass="59662">MDTQSTLRRMPTLAVPLFWRLFISLLFLLLITSVMSIAIERWINTQALESRMARQVTHLVTVRQDVIQALESGDYDAVQQIYRRERRLKDQIVIIDEQGAPLSSRLRWRAGQGNRPPEPPHHSILPFNSIIQDVVPDADNYPELQDISVTSADGYHYTVQLHPRLPLQDLIALRQTHFSVRFAIILFFSLMACYWFSRTLTRRINQVQSAVHRMSEGDYTADDLSQLGDDELGTLAKDVARLSDRLVDSELARKQMLSDISHELRSPLARLDVATELSRDCAPEAMPYLDRIQRESARMNELIAQIIHIQSLQMQRYLSSPTDYEAVDIVRLLNDIGQDVCFEFQDKHITWQCQCFDNECVAKTDMSTQHSAQASIINANAQEPYVVLGNAEQLHSAFENIIRNAFIHSTPFSTVVAQIDFTSTVTQQDKDALRVSIVDQGDGIAKADLVRIFEPFVRLDTARQRPKTTKPVNRSLSTDKSSSHVGGYGLGLAIAQAIIAAHKGHITAKNRQDGRTGLVVEVLLPVNV</sequence>
<dbReference type="InterPro" id="IPR050398">
    <property type="entry name" value="HssS/ArlS-like"/>
</dbReference>
<keyword evidence="12" id="KW-0902">Two-component regulatory system</keyword>
<evidence type="ECO:0000256" key="7">
    <source>
        <dbReference type="ARBA" id="ARBA00022692"/>
    </source>
</evidence>
<proteinExistence type="predicted"/>
<evidence type="ECO:0000256" key="8">
    <source>
        <dbReference type="ARBA" id="ARBA00022741"/>
    </source>
</evidence>
<evidence type="ECO:0000256" key="14">
    <source>
        <dbReference type="SAM" id="MobiDB-lite"/>
    </source>
</evidence>
<reference evidence="18 19" key="1">
    <citation type="submission" date="2021-03" db="EMBL/GenBank/DDBJ databases">
        <authorList>
            <person name="Shang D.-D."/>
            <person name="Du Z.-J."/>
            <person name="Chen G.-J."/>
        </authorList>
    </citation>
    <scope>NUCLEOTIDE SEQUENCE [LARGE SCALE GENOMIC DNA]</scope>
    <source>
        <strain evidence="18 19">F1192</strain>
    </source>
</reference>
<dbReference type="SUPFAM" id="SSF55874">
    <property type="entry name" value="ATPase domain of HSP90 chaperone/DNA topoisomerase II/histidine kinase"/>
    <property type="match status" value="1"/>
</dbReference>